<dbReference type="GO" id="GO:1901891">
    <property type="term" value="P:regulation of cell septum assembly"/>
    <property type="evidence" value="ECO:0007669"/>
    <property type="project" value="InterPro"/>
</dbReference>
<dbReference type="GO" id="GO:0051302">
    <property type="term" value="P:regulation of cell division"/>
    <property type="evidence" value="ECO:0007669"/>
    <property type="project" value="InterPro"/>
</dbReference>
<evidence type="ECO:0000256" key="6">
    <source>
        <dbReference type="HAMAP-Rule" id="MF_00267"/>
    </source>
</evidence>
<evidence type="ECO:0000256" key="5">
    <source>
        <dbReference type="ARBA" id="ARBA00046874"/>
    </source>
</evidence>
<keyword evidence="2 6" id="KW-0132">Cell division</keyword>
<feature type="domain" description="Septum formation inhibitor MinC C-terminal" evidence="7">
    <location>
        <begin position="94"/>
        <end position="194"/>
    </location>
</feature>
<comment type="caution">
    <text evidence="9">The sequence shown here is derived from an EMBL/GenBank/DDBJ whole genome shotgun (WGS) entry which is preliminary data.</text>
</comment>
<dbReference type="EMBL" id="NIBG01000001">
    <property type="protein sequence ID" value="PAB61372.1"/>
    <property type="molecule type" value="Genomic_DNA"/>
</dbReference>
<dbReference type="HAMAP" id="MF_00267">
    <property type="entry name" value="MinC"/>
    <property type="match status" value="1"/>
</dbReference>
<dbReference type="GO" id="GO:0000902">
    <property type="term" value="P:cell morphogenesis"/>
    <property type="evidence" value="ECO:0007669"/>
    <property type="project" value="InterPro"/>
</dbReference>
<proteinExistence type="inferred from homology"/>
<dbReference type="Pfam" id="PF03775">
    <property type="entry name" value="MinC_C"/>
    <property type="match status" value="1"/>
</dbReference>
<dbReference type="NCBIfam" id="TIGR01222">
    <property type="entry name" value="minC"/>
    <property type="match status" value="1"/>
</dbReference>
<dbReference type="InterPro" id="IPR055219">
    <property type="entry name" value="MinC_N_1"/>
</dbReference>
<dbReference type="Proteomes" id="UP000216024">
    <property type="component" value="Unassembled WGS sequence"/>
</dbReference>
<keyword evidence="10" id="KW-1185">Reference proteome</keyword>
<dbReference type="PANTHER" id="PTHR34108">
    <property type="entry name" value="SEPTUM SITE-DETERMINING PROTEIN MINC"/>
    <property type="match status" value="1"/>
</dbReference>
<dbReference type="InterPro" id="IPR036145">
    <property type="entry name" value="MinC_C_sf"/>
</dbReference>
<organism evidence="9 10">
    <name type="scientific">Anaeromicrobium sediminis</name>
    <dbReference type="NCBI Taxonomy" id="1478221"/>
    <lineage>
        <taxon>Bacteria</taxon>
        <taxon>Bacillati</taxon>
        <taxon>Bacillota</taxon>
        <taxon>Clostridia</taxon>
        <taxon>Peptostreptococcales</taxon>
        <taxon>Thermotaleaceae</taxon>
        <taxon>Anaeromicrobium</taxon>
    </lineage>
</organism>
<evidence type="ECO:0000259" key="7">
    <source>
        <dbReference type="Pfam" id="PF03775"/>
    </source>
</evidence>
<comment type="function">
    <text evidence="6">Cell division inhibitor that blocks the formation of polar Z ring septums. Rapidly oscillates between the poles of the cell to destabilize FtsZ filaments that have formed before they mature into polar Z rings. Prevents FtsZ polymerization.</text>
</comment>
<protein>
    <recommendedName>
        <fullName evidence="6">Probable septum site-determining protein MinC</fullName>
    </recommendedName>
</protein>
<evidence type="ECO:0000259" key="8">
    <source>
        <dbReference type="Pfam" id="PF22642"/>
    </source>
</evidence>
<comment type="similarity">
    <text evidence="1 6">Belongs to the MinC family.</text>
</comment>
<dbReference type="Gene3D" id="3.30.160.540">
    <property type="match status" value="1"/>
</dbReference>
<dbReference type="InterPro" id="IPR016098">
    <property type="entry name" value="CAP/MinC_C"/>
</dbReference>
<evidence type="ECO:0000256" key="4">
    <source>
        <dbReference type="ARBA" id="ARBA00023306"/>
    </source>
</evidence>
<dbReference type="Pfam" id="PF22642">
    <property type="entry name" value="MinC_N_1"/>
    <property type="match status" value="1"/>
</dbReference>
<dbReference type="InterPro" id="IPR005526">
    <property type="entry name" value="Septum_form_inhib_MinC_C"/>
</dbReference>
<feature type="domain" description="Septum site-determining protein MinC N-terminal" evidence="8">
    <location>
        <begin position="7"/>
        <end position="75"/>
    </location>
</feature>
<dbReference type="AlphaFoldDB" id="A0A267MPL9"/>
<evidence type="ECO:0000256" key="3">
    <source>
        <dbReference type="ARBA" id="ARBA00023210"/>
    </source>
</evidence>
<dbReference type="GO" id="GO:0000917">
    <property type="term" value="P:division septum assembly"/>
    <property type="evidence" value="ECO:0007669"/>
    <property type="project" value="UniProtKB-KW"/>
</dbReference>
<evidence type="ECO:0000313" key="9">
    <source>
        <dbReference type="EMBL" id="PAB61372.1"/>
    </source>
</evidence>
<dbReference type="PANTHER" id="PTHR34108:SF1">
    <property type="entry name" value="SEPTUM SITE-DETERMINING PROTEIN MINC"/>
    <property type="match status" value="1"/>
</dbReference>
<accession>A0A267MPL9</accession>
<dbReference type="OrthoDB" id="9790810at2"/>
<reference evidence="9 10" key="1">
    <citation type="submission" date="2017-06" db="EMBL/GenBank/DDBJ databases">
        <title>Draft genome sequence of anaerobic fermentative bacterium Anaeromicrobium sediminis DY2726D isolated from West Pacific Ocean sediments.</title>
        <authorList>
            <person name="Zeng X."/>
        </authorList>
    </citation>
    <scope>NUCLEOTIDE SEQUENCE [LARGE SCALE GENOMIC DNA]</scope>
    <source>
        <strain evidence="9 10">DY2726D</strain>
    </source>
</reference>
<name>A0A267MPL9_9FIRM</name>
<keyword evidence="3 6" id="KW-0717">Septation</keyword>
<evidence type="ECO:0000256" key="2">
    <source>
        <dbReference type="ARBA" id="ARBA00022618"/>
    </source>
</evidence>
<dbReference type="InterPro" id="IPR013033">
    <property type="entry name" value="MinC"/>
</dbReference>
<evidence type="ECO:0000313" key="10">
    <source>
        <dbReference type="Proteomes" id="UP000216024"/>
    </source>
</evidence>
<dbReference type="Gene3D" id="2.160.20.70">
    <property type="match status" value="1"/>
</dbReference>
<gene>
    <name evidence="6 9" type="primary">minC</name>
    <name evidence="9" type="ORF">CCE28_02785</name>
</gene>
<keyword evidence="4 6" id="KW-0131">Cell cycle</keyword>
<comment type="subunit">
    <text evidence="5 6">Interacts with MinD and FtsZ.</text>
</comment>
<evidence type="ECO:0000256" key="1">
    <source>
        <dbReference type="ARBA" id="ARBA00006291"/>
    </source>
</evidence>
<dbReference type="RefSeq" id="WP_095130723.1">
    <property type="nucleotide sequence ID" value="NZ_NIBG01000001.1"/>
</dbReference>
<sequence>MYKKNYVVFKGSKDGLFIYLNKNFEFDVLKNQLIAKLDSAKVFFKGAKVKGFKGKKLTDEQQEEIKKIIHSRCGMTMIENKIENEKKVFNDTKFIRSTVRSGQRIEENGNVVVIGDVNPGAEIIAGGNIVVMGSLRGVAHAGSFGNGQAFVVAFNLQPTQLRIGDVIARAPDSKQIKTNIPEIATIKDKKLIIEPYLPKK</sequence>
<dbReference type="SUPFAM" id="SSF63848">
    <property type="entry name" value="Cell-division inhibitor MinC, C-terminal domain"/>
    <property type="match status" value="1"/>
</dbReference>